<reference evidence="2" key="1">
    <citation type="journal article" date="2017" name="Nature">
        <title>The sunflower genome provides insights into oil metabolism, flowering and Asterid evolution.</title>
        <authorList>
            <person name="Badouin H."/>
            <person name="Gouzy J."/>
            <person name="Grassa C.J."/>
            <person name="Murat F."/>
            <person name="Staton S.E."/>
            <person name="Cottret L."/>
            <person name="Lelandais-Briere C."/>
            <person name="Owens G.L."/>
            <person name="Carrere S."/>
            <person name="Mayjonade B."/>
            <person name="Legrand L."/>
            <person name="Gill N."/>
            <person name="Kane N.C."/>
            <person name="Bowers J.E."/>
            <person name="Hubner S."/>
            <person name="Bellec A."/>
            <person name="Berard A."/>
            <person name="Berges H."/>
            <person name="Blanchet N."/>
            <person name="Boniface M.C."/>
            <person name="Brunel D."/>
            <person name="Catrice O."/>
            <person name="Chaidir N."/>
            <person name="Claudel C."/>
            <person name="Donnadieu C."/>
            <person name="Faraut T."/>
            <person name="Fievet G."/>
            <person name="Helmstetter N."/>
            <person name="King M."/>
            <person name="Knapp S.J."/>
            <person name="Lai Z."/>
            <person name="Le Paslier M.C."/>
            <person name="Lippi Y."/>
            <person name="Lorenzon L."/>
            <person name="Mandel J.R."/>
            <person name="Marage G."/>
            <person name="Marchand G."/>
            <person name="Marquand E."/>
            <person name="Bret-Mestries E."/>
            <person name="Morien E."/>
            <person name="Nambeesan S."/>
            <person name="Nguyen T."/>
            <person name="Pegot-Espagnet P."/>
            <person name="Pouilly N."/>
            <person name="Raftis F."/>
            <person name="Sallet E."/>
            <person name="Schiex T."/>
            <person name="Thomas J."/>
            <person name="Vandecasteele C."/>
            <person name="Vares D."/>
            <person name="Vear F."/>
            <person name="Vautrin S."/>
            <person name="Crespi M."/>
            <person name="Mangin B."/>
            <person name="Burke J.M."/>
            <person name="Salse J."/>
            <person name="Munos S."/>
            <person name="Vincourt P."/>
            <person name="Rieseberg L.H."/>
            <person name="Langlade N.B."/>
        </authorList>
    </citation>
    <scope>NUCLEOTIDE SEQUENCE [LARGE SCALE GENOMIC DNA]</scope>
    <source>
        <strain evidence="2">cv. SF193</strain>
    </source>
</reference>
<evidence type="ECO:0000313" key="1">
    <source>
        <dbReference type="EMBL" id="OTG07873.1"/>
    </source>
</evidence>
<evidence type="ECO:0000313" key="2">
    <source>
        <dbReference type="Proteomes" id="UP000215914"/>
    </source>
</evidence>
<dbReference type="EMBL" id="CM007900">
    <property type="protein sequence ID" value="OTG07873.1"/>
    <property type="molecule type" value="Genomic_DNA"/>
</dbReference>
<proteinExistence type="predicted"/>
<accession>A0A251TAT8</accession>
<gene>
    <name evidence="1" type="ORF">HannXRQ_Chr11g0335381</name>
</gene>
<organism evidence="1 2">
    <name type="scientific">Helianthus annuus</name>
    <name type="common">Common sunflower</name>
    <dbReference type="NCBI Taxonomy" id="4232"/>
    <lineage>
        <taxon>Eukaryota</taxon>
        <taxon>Viridiplantae</taxon>
        <taxon>Streptophyta</taxon>
        <taxon>Embryophyta</taxon>
        <taxon>Tracheophyta</taxon>
        <taxon>Spermatophyta</taxon>
        <taxon>Magnoliopsida</taxon>
        <taxon>eudicotyledons</taxon>
        <taxon>Gunneridae</taxon>
        <taxon>Pentapetalae</taxon>
        <taxon>asterids</taxon>
        <taxon>campanulids</taxon>
        <taxon>Asterales</taxon>
        <taxon>Asteraceae</taxon>
        <taxon>Asteroideae</taxon>
        <taxon>Heliantheae alliance</taxon>
        <taxon>Heliantheae</taxon>
        <taxon>Helianthus</taxon>
    </lineage>
</organism>
<protein>
    <submittedName>
        <fullName evidence="1">Uncharacterized protein</fullName>
    </submittedName>
</protein>
<name>A0A251TAT8_HELAN</name>
<dbReference type="InParanoid" id="A0A251TAT8"/>
<sequence length="56" mass="6317">MSTLYEPSQHHLTLNCSFLLRLCDLGVSSEHTYSGHLLVCAKLRKSLIDEVIKKTS</sequence>
<keyword evidence="2" id="KW-1185">Reference proteome</keyword>
<dbReference type="Proteomes" id="UP000215914">
    <property type="component" value="Chromosome 11"/>
</dbReference>
<dbReference type="AlphaFoldDB" id="A0A251TAT8"/>